<feature type="region of interest" description="Disordered" evidence="1">
    <location>
        <begin position="1"/>
        <end position="24"/>
    </location>
</feature>
<comment type="caution">
    <text evidence="2">The sequence shown here is derived from an EMBL/GenBank/DDBJ whole genome shotgun (WGS) entry which is preliminary data.</text>
</comment>
<keyword evidence="3" id="KW-1185">Reference proteome</keyword>
<gene>
    <name evidence="2" type="ORF">CSSPJE1EN1_LOCUS26034</name>
</gene>
<dbReference type="EMBL" id="CAXAQS010000214">
    <property type="protein sequence ID" value="CAK9250656.1"/>
    <property type="molecule type" value="Genomic_DNA"/>
</dbReference>
<evidence type="ECO:0000256" key="1">
    <source>
        <dbReference type="SAM" id="MobiDB-lite"/>
    </source>
</evidence>
<evidence type="ECO:0008006" key="4">
    <source>
        <dbReference type="Google" id="ProtNLM"/>
    </source>
</evidence>
<protein>
    <recommendedName>
        <fullName evidence="4">DUF5681 domain-containing protein</fullName>
    </recommendedName>
</protein>
<evidence type="ECO:0000313" key="3">
    <source>
        <dbReference type="Proteomes" id="UP001497444"/>
    </source>
</evidence>
<accession>A0ABP0V899</accession>
<dbReference type="Proteomes" id="UP001497444">
    <property type="component" value="Unassembled WGS sequence"/>
</dbReference>
<sequence length="140" mass="15637">MPRGPGRRFAPGNNANPRGAGAHDPIKRMLRKITGRELEEVISHTLLTTTDQLKKEVEKDPSVVRTIIASSLLTGIKTGDLTPLRILIEMIHGRPKQRMEVAGFDGGPLEVTVETDEERQARKDRINQLIEMRIKLNEPG</sequence>
<evidence type="ECO:0000313" key="2">
    <source>
        <dbReference type="EMBL" id="CAK9250656.1"/>
    </source>
</evidence>
<name>A0ABP0V899_9BRYO</name>
<proteinExistence type="predicted"/>
<organism evidence="2 3">
    <name type="scientific">Sphagnum jensenii</name>
    <dbReference type="NCBI Taxonomy" id="128206"/>
    <lineage>
        <taxon>Eukaryota</taxon>
        <taxon>Viridiplantae</taxon>
        <taxon>Streptophyta</taxon>
        <taxon>Embryophyta</taxon>
        <taxon>Bryophyta</taxon>
        <taxon>Sphagnophytina</taxon>
        <taxon>Sphagnopsida</taxon>
        <taxon>Sphagnales</taxon>
        <taxon>Sphagnaceae</taxon>
        <taxon>Sphagnum</taxon>
    </lineage>
</organism>
<reference evidence="2" key="1">
    <citation type="submission" date="2024-02" db="EMBL/GenBank/DDBJ databases">
        <authorList>
            <consortium name="ELIXIR-Norway"/>
            <consortium name="Elixir Norway"/>
        </authorList>
    </citation>
    <scope>NUCLEOTIDE SEQUENCE</scope>
</reference>